<sequence>MIVDKNIILKRIGEKPILIDVFKSQNTHKQPIILFCHGYKGFKDWGAWNIMAEEFAKAGFCFIKFNFSHNGGTVENPIDFPDLDAFGNNNYSKELQDLNDVIEWTVEKFKDNPNVDINNLNLIGHSRGGGVVTIKAEEDSRVSKVVSLAGVADFGNRFPKGQALDQWKKEGFFYVVNGRTKQKMPHFYQYYEDFKENEERLTIRRAASQLKKPHLIIHGDNDTSVSINEAYALHQWNPKSQLNIVEGADHVFNTRHPWNNKALSTELKSVINLTTTFIKQKPAKAN</sequence>
<dbReference type="EMBL" id="JAIUJR010000001">
    <property type="protein sequence ID" value="MCA0131196.1"/>
    <property type="molecule type" value="Genomic_DNA"/>
</dbReference>
<comment type="caution">
    <text evidence="2">The sequence shown here is derived from an EMBL/GenBank/DDBJ whole genome shotgun (WGS) entry which is preliminary data.</text>
</comment>
<dbReference type="PANTHER" id="PTHR43265">
    <property type="entry name" value="ESTERASE ESTD"/>
    <property type="match status" value="1"/>
</dbReference>
<dbReference type="GO" id="GO:0016787">
    <property type="term" value="F:hydrolase activity"/>
    <property type="evidence" value="ECO:0007669"/>
    <property type="project" value="UniProtKB-KW"/>
</dbReference>
<reference evidence="3" key="1">
    <citation type="submission" date="2023-07" db="EMBL/GenBank/DDBJ databases">
        <authorList>
            <person name="Yue Y."/>
        </authorList>
    </citation>
    <scope>NUCLEOTIDE SEQUENCE [LARGE SCALE GENOMIC DNA]</scope>
    <source>
        <strain evidence="3">D23</strain>
    </source>
</reference>
<keyword evidence="2" id="KW-0378">Hydrolase</keyword>
<gene>
    <name evidence="2" type="ORF">LBU54_01265</name>
</gene>
<feature type="domain" description="AB hydrolase-1" evidence="1">
    <location>
        <begin position="31"/>
        <end position="174"/>
    </location>
</feature>
<dbReference type="Proteomes" id="UP001198901">
    <property type="component" value="Unassembled WGS sequence"/>
</dbReference>
<proteinExistence type="predicted"/>
<dbReference type="InterPro" id="IPR053145">
    <property type="entry name" value="AB_hydrolase_Est10"/>
</dbReference>
<dbReference type="Gene3D" id="3.40.50.1820">
    <property type="entry name" value="alpha/beta hydrolase"/>
    <property type="match status" value="1"/>
</dbReference>
<accession>A0ABS7XQ83</accession>
<evidence type="ECO:0000259" key="1">
    <source>
        <dbReference type="Pfam" id="PF00561"/>
    </source>
</evidence>
<name>A0ABS7XQ83_9FLAO</name>
<keyword evidence="3" id="KW-1185">Reference proteome</keyword>
<dbReference type="SUPFAM" id="SSF53474">
    <property type="entry name" value="alpha/beta-Hydrolases"/>
    <property type="match status" value="1"/>
</dbReference>
<evidence type="ECO:0000313" key="3">
    <source>
        <dbReference type="Proteomes" id="UP001198901"/>
    </source>
</evidence>
<dbReference type="Pfam" id="PF00561">
    <property type="entry name" value="Abhydrolase_1"/>
    <property type="match status" value="1"/>
</dbReference>
<dbReference type="PANTHER" id="PTHR43265:SF1">
    <property type="entry name" value="ESTERASE ESTD"/>
    <property type="match status" value="1"/>
</dbReference>
<organism evidence="2 3">
    <name type="scientific">Winogradskyella alexanderae</name>
    <dbReference type="NCBI Taxonomy" id="2877123"/>
    <lineage>
        <taxon>Bacteria</taxon>
        <taxon>Pseudomonadati</taxon>
        <taxon>Bacteroidota</taxon>
        <taxon>Flavobacteriia</taxon>
        <taxon>Flavobacteriales</taxon>
        <taxon>Flavobacteriaceae</taxon>
        <taxon>Winogradskyella</taxon>
    </lineage>
</organism>
<dbReference type="RefSeq" id="WP_224524421.1">
    <property type="nucleotide sequence ID" value="NZ_JAIUJR010000001.1"/>
</dbReference>
<dbReference type="InterPro" id="IPR000073">
    <property type="entry name" value="AB_hydrolase_1"/>
</dbReference>
<protein>
    <submittedName>
        <fullName evidence="2">Alpha/beta hydrolase</fullName>
    </submittedName>
</protein>
<dbReference type="InterPro" id="IPR029058">
    <property type="entry name" value="AB_hydrolase_fold"/>
</dbReference>
<evidence type="ECO:0000313" key="2">
    <source>
        <dbReference type="EMBL" id="MCA0131196.1"/>
    </source>
</evidence>